<protein>
    <submittedName>
        <fullName evidence="1">Uncharacterized protein</fullName>
    </submittedName>
</protein>
<name>R7YCV5_9ACTN</name>
<dbReference type="Proteomes" id="UP000013569">
    <property type="component" value="Unassembled WGS sequence"/>
</dbReference>
<evidence type="ECO:0000313" key="1">
    <source>
        <dbReference type="EMBL" id="EON33807.1"/>
    </source>
</evidence>
<dbReference type="EMBL" id="AQPW01000004">
    <property type="protein sequence ID" value="EON33807.1"/>
    <property type="molecule type" value="Genomic_DNA"/>
</dbReference>
<gene>
    <name evidence="1" type="ORF">GTC6_05552</name>
</gene>
<reference evidence="1 2" key="1">
    <citation type="journal article" date="2013" name="Genome Announc.">
        <title>Draft Genome Sequence of a Benzothiophene-Desulfurizing Bacterium, Gordona terrae Strain C-6.</title>
        <authorList>
            <person name="Wang W."/>
            <person name="Ma T."/>
            <person name="Ren Y."/>
            <person name="Li G."/>
        </authorList>
    </citation>
    <scope>NUCLEOTIDE SEQUENCE [LARGE SCALE GENOMIC DNA]</scope>
    <source>
        <strain evidence="1 2">C-6</strain>
    </source>
</reference>
<comment type="caution">
    <text evidence="1">The sequence shown here is derived from an EMBL/GenBank/DDBJ whole genome shotgun (WGS) entry which is preliminary data.</text>
</comment>
<organism evidence="1 2">
    <name type="scientific">Gordonia terrae C-6</name>
    <dbReference type="NCBI Taxonomy" id="1316928"/>
    <lineage>
        <taxon>Bacteria</taxon>
        <taxon>Bacillati</taxon>
        <taxon>Actinomycetota</taxon>
        <taxon>Actinomycetes</taxon>
        <taxon>Mycobacteriales</taxon>
        <taxon>Gordoniaceae</taxon>
        <taxon>Gordonia</taxon>
    </lineage>
</organism>
<evidence type="ECO:0000313" key="2">
    <source>
        <dbReference type="Proteomes" id="UP000013569"/>
    </source>
</evidence>
<accession>R7YCV5</accession>
<sequence length="91" mass="10947">MIYLELLIGEMLRKLLGDNDGHRRRFKYSRDLHRLDDLHAVEHFNLVELRTNIRQAVSFENLDRYLNSMIDWITDMLGHILFKPVHLHLPP</sequence>
<proteinExistence type="predicted"/>
<dbReference type="AlphaFoldDB" id="R7YCV5"/>